<evidence type="ECO:0000259" key="2">
    <source>
        <dbReference type="Pfam" id="PF13542"/>
    </source>
</evidence>
<dbReference type="PANTHER" id="PTHR33498">
    <property type="entry name" value="TRANSPOSASE FOR INSERTION SEQUENCE ELEMENT IS1557"/>
    <property type="match status" value="1"/>
</dbReference>
<dbReference type="Pfam" id="PF01610">
    <property type="entry name" value="DDE_Tnp_ISL3"/>
    <property type="match status" value="1"/>
</dbReference>
<name>A0ABU9FPH6_LACJE</name>
<proteinExistence type="predicted"/>
<feature type="domain" description="Transposase IS204/IS1001/IS1096/IS1165 helix-turn-helix" evidence="2">
    <location>
        <begin position="100"/>
        <end position="143"/>
    </location>
</feature>
<keyword evidence="4" id="KW-1185">Reference proteome</keyword>
<accession>A0ABU9FPH6</accession>
<dbReference type="PANTHER" id="PTHR33498:SF1">
    <property type="entry name" value="TRANSPOSASE FOR INSERTION SEQUENCE ELEMENT IS1557"/>
    <property type="match status" value="1"/>
</dbReference>
<dbReference type="RefSeq" id="WP_341550023.1">
    <property type="nucleotide sequence ID" value="NZ_JBBVUL010000034.1"/>
</dbReference>
<protein>
    <submittedName>
        <fullName evidence="3">ISL3 family transposase</fullName>
    </submittedName>
</protein>
<dbReference type="Pfam" id="PF13542">
    <property type="entry name" value="HTH_Tnp_ISL3"/>
    <property type="match status" value="1"/>
</dbReference>
<feature type="domain" description="Transposase IS204/IS1001/IS1096/IS1165 DDE" evidence="1">
    <location>
        <begin position="161"/>
        <end position="406"/>
    </location>
</feature>
<sequence length="422" mass="49116">MSSYNDCIKFSLDIQDPNITFNAHFFKLINGIKYKVFQATLIQPACPFCGSVNLIHNGHLQTNIRFITSNASSPVIIRLNKQRVLCRDCNTRSMAKSKLVNKYCSISNPAKRKVLSALTEDRSMTSIARENNLSVNTVQRVLASCSHRFIDNYNYLPEHLAFDEFKGVDKKLHFICLDGQKHEVVQILRNRYKKSLLKYFGKFSPSARANVKTVSMDLNFYYQNIVRACFPNAEIIIDRFHMVQMLTRSFNSLRVLVMKSFDKRARQYQLLKSPWKLYLKSFVDLDKIHPHYNWHFKDYLTQEQVVMEGISCDPRLDNAYNLMQDFMAALKARDTNSLKEIINSKAEVGTLMHKTLLTFKHNLRAVLNGARFSYSNGCLEGFNRKIKQIERTAYGYSNYINLLTRIRLEENKVKEKEPSNLY</sequence>
<dbReference type="NCBIfam" id="NF033550">
    <property type="entry name" value="transpos_ISL3"/>
    <property type="match status" value="1"/>
</dbReference>
<dbReference type="Proteomes" id="UP001385848">
    <property type="component" value="Unassembled WGS sequence"/>
</dbReference>
<dbReference type="InterPro" id="IPR047951">
    <property type="entry name" value="Transpos_ISL3"/>
</dbReference>
<evidence type="ECO:0000313" key="3">
    <source>
        <dbReference type="EMBL" id="MEL0566065.1"/>
    </source>
</evidence>
<organism evidence="3 4">
    <name type="scientific">Lactobacillus jensenii</name>
    <dbReference type="NCBI Taxonomy" id="109790"/>
    <lineage>
        <taxon>Bacteria</taxon>
        <taxon>Bacillati</taxon>
        <taxon>Bacillota</taxon>
        <taxon>Bacilli</taxon>
        <taxon>Lactobacillales</taxon>
        <taxon>Lactobacillaceae</taxon>
        <taxon>Lactobacillus</taxon>
    </lineage>
</organism>
<evidence type="ECO:0000313" key="4">
    <source>
        <dbReference type="Proteomes" id="UP001385848"/>
    </source>
</evidence>
<evidence type="ECO:0000259" key="1">
    <source>
        <dbReference type="Pfam" id="PF01610"/>
    </source>
</evidence>
<dbReference type="EMBL" id="JBBVUL010000034">
    <property type="protein sequence ID" value="MEL0566065.1"/>
    <property type="molecule type" value="Genomic_DNA"/>
</dbReference>
<feature type="non-terminal residue" evidence="3">
    <location>
        <position position="422"/>
    </location>
</feature>
<dbReference type="InterPro" id="IPR032877">
    <property type="entry name" value="Transposase_HTH"/>
</dbReference>
<dbReference type="InterPro" id="IPR002560">
    <property type="entry name" value="Transposase_DDE"/>
</dbReference>
<gene>
    <name evidence="3" type="ORF">AAC431_09240</name>
</gene>
<comment type="caution">
    <text evidence="3">The sequence shown here is derived from an EMBL/GenBank/DDBJ whole genome shotgun (WGS) entry which is preliminary data.</text>
</comment>
<reference evidence="3 4" key="1">
    <citation type="submission" date="2024-04" db="EMBL/GenBank/DDBJ databases">
        <title>Three lactobacilli isolated from voided urine samples from females with type 2 diabetes.</title>
        <authorList>
            <person name="Kula A."/>
            <person name="Stegman N."/>
            <person name="Putonti C."/>
        </authorList>
    </citation>
    <scope>NUCLEOTIDE SEQUENCE [LARGE SCALE GENOMIC DNA]</scope>
    <source>
        <strain evidence="3 4">1855</strain>
    </source>
</reference>